<accession>A0A1G9TQJ3</accession>
<dbReference type="InterPro" id="IPR018672">
    <property type="entry name" value="DUF2140"/>
</dbReference>
<dbReference type="OrthoDB" id="2412610at2"/>
<dbReference type="AlphaFoldDB" id="A0A1G9TQJ3"/>
<organism evidence="2 3">
    <name type="scientific">Sediminibacillus halophilus</name>
    <dbReference type="NCBI Taxonomy" id="482461"/>
    <lineage>
        <taxon>Bacteria</taxon>
        <taxon>Bacillati</taxon>
        <taxon>Bacillota</taxon>
        <taxon>Bacilli</taxon>
        <taxon>Bacillales</taxon>
        <taxon>Bacillaceae</taxon>
        <taxon>Sediminibacillus</taxon>
    </lineage>
</organism>
<evidence type="ECO:0000313" key="2">
    <source>
        <dbReference type="EMBL" id="SDM49694.1"/>
    </source>
</evidence>
<dbReference type="Proteomes" id="UP000182347">
    <property type="component" value="Unassembled WGS sequence"/>
</dbReference>
<keyword evidence="3" id="KW-1185">Reference proteome</keyword>
<dbReference type="RefSeq" id="WP_074599772.1">
    <property type="nucleotide sequence ID" value="NZ_FNHF01000003.1"/>
</dbReference>
<keyword evidence="1" id="KW-0472">Membrane</keyword>
<evidence type="ECO:0000313" key="3">
    <source>
        <dbReference type="Proteomes" id="UP000182347"/>
    </source>
</evidence>
<evidence type="ECO:0000256" key="1">
    <source>
        <dbReference type="SAM" id="Phobius"/>
    </source>
</evidence>
<name>A0A1G9TQJ3_9BACI</name>
<gene>
    <name evidence="2" type="ORF">SAMN05216244_2674</name>
</gene>
<dbReference type="Pfam" id="PF09911">
    <property type="entry name" value="DUF2140"/>
    <property type="match status" value="1"/>
</dbReference>
<feature type="transmembrane region" description="Helical" evidence="1">
    <location>
        <begin position="15"/>
        <end position="36"/>
    </location>
</feature>
<reference evidence="3" key="1">
    <citation type="submission" date="2016-10" db="EMBL/GenBank/DDBJ databases">
        <authorList>
            <person name="Varghese N."/>
            <person name="Submissions S."/>
        </authorList>
    </citation>
    <scope>NUCLEOTIDE SEQUENCE [LARGE SCALE GENOMIC DNA]</scope>
    <source>
        <strain evidence="3">CGMCC 1.6199</strain>
    </source>
</reference>
<protein>
    <submittedName>
        <fullName evidence="2">Uncharacterized protein YpmS</fullName>
    </submittedName>
</protein>
<dbReference type="EMBL" id="FNHF01000003">
    <property type="protein sequence ID" value="SDM49694.1"/>
    <property type="molecule type" value="Genomic_DNA"/>
</dbReference>
<sequence length="204" mass="23514">MSEEKSQKQRHWKRWFLVLAGINAAVILLLLFLIFIPSWSNPSLDWEELEQTPGAEFTVTSSKENVSELVNAYVDQMFNDTTGKYEVTMEDDVEFTGSLKAFSAEIPFSIHLEPIVQENGDLILKQKDISLGLLYLPKRKVLEYLNKSYPTPDWVVVNPEEETIYIAITQMEMKSNFKVKAEKFDLENDDISFRIKVPNETLGL</sequence>
<keyword evidence="1" id="KW-1133">Transmembrane helix</keyword>
<keyword evidence="1" id="KW-0812">Transmembrane</keyword>
<proteinExistence type="predicted"/>
<dbReference type="STRING" id="482461.SAMN05216244_2674"/>